<dbReference type="EMBL" id="MU266343">
    <property type="protein sequence ID" value="KAH7929304.1"/>
    <property type="molecule type" value="Genomic_DNA"/>
</dbReference>
<dbReference type="Proteomes" id="UP000790709">
    <property type="component" value="Unassembled WGS sequence"/>
</dbReference>
<evidence type="ECO:0000313" key="2">
    <source>
        <dbReference type="Proteomes" id="UP000790709"/>
    </source>
</evidence>
<gene>
    <name evidence="1" type="ORF">BV22DRAFT_143056</name>
</gene>
<evidence type="ECO:0000313" key="1">
    <source>
        <dbReference type="EMBL" id="KAH7929304.1"/>
    </source>
</evidence>
<keyword evidence="2" id="KW-1185">Reference proteome</keyword>
<protein>
    <submittedName>
        <fullName evidence="1">Kinase-like protein</fullName>
    </submittedName>
</protein>
<proteinExistence type="predicted"/>
<sequence length="459" mass="51080">MHIPFVNIKLQKLRRCVWRQKTLSSLFQHGSKASKTTAKQEFLSHSTPSSRISSVSDSDSSTDNVGLCTPASAKLRYLNLLDERERLLMHEVVQVLHKPVLPNSEMCISQLKHALALIQREREEVNRPSPLKHSNNDGCGDSGSTLGALVEPPTVPHPSLRPVEGLESLELLGILGGGASGTVFKVHDSVSSRFLALKVVVKDKTFVGEGKALQQEMTALRLVIGDPRFLQLEASFHDTRNYYFVTALHENGNLDQELRRLERFPLGVVRLYSAQLIQSLEALHSKSILHRDLKPENILFDARGNLVIADFGLARVFNTDSWSECPAQAALRDTVTSPMGCSITAGSCGTPQYAAPEIYAEKQYSYEIDFWALGVIIYLMLTGKAPWDALDEEELASSIMNDPLRFNPHDKVACVAQDLLRGMLAKDPNERLTVMQLKGHIFFHSMHVSALVPFRVCMQ</sequence>
<accession>A0ACB8BUB7</accession>
<comment type="caution">
    <text evidence="1">The sequence shown here is derived from an EMBL/GenBank/DDBJ whole genome shotgun (WGS) entry which is preliminary data.</text>
</comment>
<organism evidence="1 2">
    <name type="scientific">Leucogyrophana mollusca</name>
    <dbReference type="NCBI Taxonomy" id="85980"/>
    <lineage>
        <taxon>Eukaryota</taxon>
        <taxon>Fungi</taxon>
        <taxon>Dikarya</taxon>
        <taxon>Basidiomycota</taxon>
        <taxon>Agaricomycotina</taxon>
        <taxon>Agaricomycetes</taxon>
        <taxon>Agaricomycetidae</taxon>
        <taxon>Boletales</taxon>
        <taxon>Boletales incertae sedis</taxon>
        <taxon>Leucogyrophana</taxon>
    </lineage>
</organism>
<reference evidence="1" key="1">
    <citation type="journal article" date="2021" name="New Phytol.">
        <title>Evolutionary innovations through gain and loss of genes in the ectomycorrhizal Boletales.</title>
        <authorList>
            <person name="Wu G."/>
            <person name="Miyauchi S."/>
            <person name="Morin E."/>
            <person name="Kuo A."/>
            <person name="Drula E."/>
            <person name="Varga T."/>
            <person name="Kohler A."/>
            <person name="Feng B."/>
            <person name="Cao Y."/>
            <person name="Lipzen A."/>
            <person name="Daum C."/>
            <person name="Hundley H."/>
            <person name="Pangilinan J."/>
            <person name="Johnson J."/>
            <person name="Barry K."/>
            <person name="LaButti K."/>
            <person name="Ng V."/>
            <person name="Ahrendt S."/>
            <person name="Min B."/>
            <person name="Choi I.G."/>
            <person name="Park H."/>
            <person name="Plett J.M."/>
            <person name="Magnuson J."/>
            <person name="Spatafora J.W."/>
            <person name="Nagy L.G."/>
            <person name="Henrissat B."/>
            <person name="Grigoriev I.V."/>
            <person name="Yang Z.L."/>
            <person name="Xu J."/>
            <person name="Martin F.M."/>
        </authorList>
    </citation>
    <scope>NUCLEOTIDE SEQUENCE</scope>
    <source>
        <strain evidence="1">KUC20120723A-06</strain>
    </source>
</reference>
<name>A0ACB8BUB7_9AGAM</name>